<sequence>MTERSYRLGDIANALGAELRGDPDVKVSGLATLQAAGPDQISFLANPSYGKYLADTRASAVIVSPASAKDAPTNVLLLDNPYLGYAQLSHWFDPAPVATPGVHATAVVDPSASIAEDACIGPNVVVEAEAE</sequence>
<dbReference type="InterPro" id="IPR011004">
    <property type="entry name" value="Trimer_LpxA-like_sf"/>
</dbReference>
<feature type="non-terminal residue" evidence="2">
    <location>
        <position position="131"/>
    </location>
</feature>
<organism evidence="2 3">
    <name type="scientific">Marinobacter adhaerens</name>
    <dbReference type="NCBI Taxonomy" id="1033846"/>
    <lineage>
        <taxon>Bacteria</taxon>
        <taxon>Pseudomonadati</taxon>
        <taxon>Pseudomonadota</taxon>
        <taxon>Gammaproteobacteria</taxon>
        <taxon>Pseudomonadales</taxon>
        <taxon>Marinobacteraceae</taxon>
        <taxon>Marinobacter</taxon>
    </lineage>
</organism>
<dbReference type="AlphaFoldDB" id="A0A352IP36"/>
<protein>
    <submittedName>
        <fullName evidence="2">UDP-3-O-(3-hydroxymyristoyl)glucosamine N-acyltransferase</fullName>
    </submittedName>
</protein>
<accession>A0A352IP36</accession>
<gene>
    <name evidence="2" type="ORF">DC045_02600</name>
</gene>
<reference evidence="2 3" key="1">
    <citation type="journal article" date="2018" name="Nat. Biotechnol.">
        <title>A standardized bacterial taxonomy based on genome phylogeny substantially revises the tree of life.</title>
        <authorList>
            <person name="Parks D.H."/>
            <person name="Chuvochina M."/>
            <person name="Waite D.W."/>
            <person name="Rinke C."/>
            <person name="Skarshewski A."/>
            <person name="Chaumeil P.A."/>
            <person name="Hugenholtz P."/>
        </authorList>
    </citation>
    <scope>NUCLEOTIDE SEQUENCE [LARGE SCALE GENOMIC DNA]</scope>
    <source>
        <strain evidence="2">UBA9380</strain>
    </source>
</reference>
<keyword evidence="2" id="KW-0012">Acyltransferase</keyword>
<comment type="caution">
    <text evidence="2">The sequence shown here is derived from an EMBL/GenBank/DDBJ whole genome shotgun (WGS) entry which is preliminary data.</text>
</comment>
<name>A0A352IP36_9GAMM</name>
<dbReference type="Proteomes" id="UP000263489">
    <property type="component" value="Unassembled WGS sequence"/>
</dbReference>
<evidence type="ECO:0000259" key="1">
    <source>
        <dbReference type="Pfam" id="PF04613"/>
    </source>
</evidence>
<dbReference type="GO" id="GO:0016747">
    <property type="term" value="F:acyltransferase activity, transferring groups other than amino-acyl groups"/>
    <property type="evidence" value="ECO:0007669"/>
    <property type="project" value="InterPro"/>
</dbReference>
<feature type="domain" description="UDP-3-O-[3-hydroxymyristoyl] glucosamine N-acyltransferase non-repeat region" evidence="1">
    <location>
        <begin position="24"/>
        <end position="90"/>
    </location>
</feature>
<dbReference type="GO" id="GO:0016020">
    <property type="term" value="C:membrane"/>
    <property type="evidence" value="ECO:0007669"/>
    <property type="project" value="GOC"/>
</dbReference>
<dbReference type="Gene3D" id="3.40.1390.10">
    <property type="entry name" value="MurE/MurF, N-terminal domain"/>
    <property type="match status" value="1"/>
</dbReference>
<dbReference type="SUPFAM" id="SSF51161">
    <property type="entry name" value="Trimeric LpxA-like enzymes"/>
    <property type="match status" value="1"/>
</dbReference>
<proteinExistence type="predicted"/>
<dbReference type="EMBL" id="DNNA01000041">
    <property type="protein sequence ID" value="HBC33219.1"/>
    <property type="molecule type" value="Genomic_DNA"/>
</dbReference>
<dbReference type="InterPro" id="IPR020573">
    <property type="entry name" value="UDP_GlcNAc_AcTrfase_non-rep"/>
</dbReference>
<keyword evidence="2" id="KW-0808">Transferase</keyword>
<evidence type="ECO:0000313" key="2">
    <source>
        <dbReference type="EMBL" id="HBC33219.1"/>
    </source>
</evidence>
<dbReference type="Pfam" id="PF04613">
    <property type="entry name" value="LpxD"/>
    <property type="match status" value="1"/>
</dbReference>
<evidence type="ECO:0000313" key="3">
    <source>
        <dbReference type="Proteomes" id="UP000263489"/>
    </source>
</evidence>
<dbReference type="GO" id="GO:0009245">
    <property type="term" value="P:lipid A biosynthetic process"/>
    <property type="evidence" value="ECO:0007669"/>
    <property type="project" value="InterPro"/>
</dbReference>